<name>A0A1S1J7T9_9FLAO</name>
<sequence>MGIVLNQSFKNTIITYIGFGIGAINTLYLYPVFLGATFYGLTNYVTSCANVIMPLFAIGMQNTLVKFYSQYQTEEEKSRFLSFTVLFPLLLIIPLLLIGLVFYDEILFFLSKKNAIVRSYIWLIPFIGLCMAYFEIFYAWLRVNMHSVFGNFVKEVGLRLFSLFLLIGVYYNWLSVEGFVYATAILYFLAFLITMLYAFSIQKPTFQFTIPANTKDILVYTFYIILSGSVANLLLDGDKMILNQYMQIENIAFYSVATYIALVISVPSRAMHQIVYPITAKLMHDNKHDELNQLYKKTSINLQIVGGFVMLCIFVNIGQLYELVPKEYSGGIAVVFMIGLSKYFDLILGNNNAIIFNTKYYRMVLYLGLMLVALTVILNMIFIPIFGIFGSAFATLLSITLYSLAKLLFVVKRLHLYPFTIQTIYSMLITFALFLLFYFWEFPFYQLVSIALKSVLVTVLYVYLNYKFNISPDINKVIDTVLKKIGIKI</sequence>
<keyword evidence="7" id="KW-0413">Isomerase</keyword>
<keyword evidence="2" id="KW-1003">Cell membrane</keyword>
<evidence type="ECO:0000313" key="7">
    <source>
        <dbReference type="EMBL" id="OHT45525.1"/>
    </source>
</evidence>
<evidence type="ECO:0000256" key="5">
    <source>
        <dbReference type="ARBA" id="ARBA00023136"/>
    </source>
</evidence>
<dbReference type="EMBL" id="MIKE01000022">
    <property type="protein sequence ID" value="OHT45525.1"/>
    <property type="molecule type" value="Genomic_DNA"/>
</dbReference>
<evidence type="ECO:0000256" key="2">
    <source>
        <dbReference type="ARBA" id="ARBA00022475"/>
    </source>
</evidence>
<feature type="transmembrane region" description="Helical" evidence="6">
    <location>
        <begin position="217"/>
        <end position="235"/>
    </location>
</feature>
<dbReference type="STRING" id="1278819.BHE19_06715"/>
<feature type="transmembrane region" description="Helical" evidence="6">
    <location>
        <begin position="416"/>
        <end position="438"/>
    </location>
</feature>
<protein>
    <submittedName>
        <fullName evidence="7">Sugar isomerase</fullName>
    </submittedName>
</protein>
<proteinExistence type="predicted"/>
<keyword evidence="10" id="KW-1185">Reference proteome</keyword>
<organism evidence="7 9">
    <name type="scientific">Flavobacterium tructae</name>
    <dbReference type="NCBI Taxonomy" id="1114873"/>
    <lineage>
        <taxon>Bacteria</taxon>
        <taxon>Pseudomonadati</taxon>
        <taxon>Bacteroidota</taxon>
        <taxon>Flavobacteriia</taxon>
        <taxon>Flavobacteriales</taxon>
        <taxon>Flavobacteriaceae</taxon>
        <taxon>Flavobacterium</taxon>
    </lineage>
</organism>
<dbReference type="Proteomes" id="UP000198319">
    <property type="component" value="Unassembled WGS sequence"/>
</dbReference>
<dbReference type="AlphaFoldDB" id="A0A1S1J7T9"/>
<dbReference type="PANTHER" id="PTHR30250">
    <property type="entry name" value="PST FAMILY PREDICTED COLANIC ACID TRANSPORTER"/>
    <property type="match status" value="1"/>
</dbReference>
<feature type="transmembrane region" description="Helical" evidence="6">
    <location>
        <begin position="388"/>
        <end position="409"/>
    </location>
</feature>
<reference evidence="8 10" key="3">
    <citation type="submission" date="2016-11" db="EMBL/GenBank/DDBJ databases">
        <title>Whole genomes of Flavobacteriaceae.</title>
        <authorList>
            <person name="Stine C."/>
            <person name="Li C."/>
            <person name="Tadesse D."/>
        </authorList>
    </citation>
    <scope>NUCLEOTIDE SEQUENCE [LARGE SCALE GENOMIC DNA]</scope>
    <source>
        <strain evidence="8 10">ATCC BAA-2541</strain>
    </source>
</reference>
<dbReference type="OrthoDB" id="88014at2"/>
<gene>
    <name evidence="8" type="ORF">B0A71_14730</name>
    <name evidence="7" type="ORF">BHE19_06715</name>
</gene>
<feature type="transmembrane region" description="Helical" evidence="6">
    <location>
        <begin position="120"/>
        <end position="140"/>
    </location>
</feature>
<evidence type="ECO:0000313" key="10">
    <source>
        <dbReference type="Proteomes" id="UP000198319"/>
    </source>
</evidence>
<accession>A0A1S1J7T9</accession>
<reference evidence="7" key="2">
    <citation type="submission" date="2016-09" db="EMBL/GenBank/DDBJ databases">
        <authorList>
            <person name="Capua I."/>
            <person name="De Benedictis P."/>
            <person name="Joannis T."/>
            <person name="Lombin L.H."/>
            <person name="Cattoli G."/>
        </authorList>
    </citation>
    <scope>NUCLEOTIDE SEQUENCE [LARGE SCALE GENOMIC DNA]</scope>
    <source>
        <strain evidence="7">MSU</strain>
    </source>
</reference>
<dbReference type="GO" id="GO:0005886">
    <property type="term" value="C:plasma membrane"/>
    <property type="evidence" value="ECO:0007669"/>
    <property type="project" value="UniProtKB-SubCell"/>
</dbReference>
<dbReference type="InterPro" id="IPR002797">
    <property type="entry name" value="Polysacc_synth"/>
</dbReference>
<dbReference type="RefSeq" id="WP_070906795.1">
    <property type="nucleotide sequence ID" value="NZ_MIKE01000022.1"/>
</dbReference>
<evidence type="ECO:0000256" key="3">
    <source>
        <dbReference type="ARBA" id="ARBA00022692"/>
    </source>
</evidence>
<dbReference type="Pfam" id="PF01943">
    <property type="entry name" value="Polysacc_synt"/>
    <property type="match status" value="1"/>
</dbReference>
<keyword evidence="5 6" id="KW-0472">Membrane</keyword>
<feature type="transmembrane region" description="Helical" evidence="6">
    <location>
        <begin position="179"/>
        <end position="197"/>
    </location>
</feature>
<evidence type="ECO:0000313" key="9">
    <source>
        <dbReference type="Proteomes" id="UP000180252"/>
    </source>
</evidence>
<dbReference type="PANTHER" id="PTHR30250:SF11">
    <property type="entry name" value="O-ANTIGEN TRANSPORTER-RELATED"/>
    <property type="match status" value="1"/>
</dbReference>
<feature type="transmembrane region" description="Helical" evidence="6">
    <location>
        <begin position="247"/>
        <end position="266"/>
    </location>
</feature>
<dbReference type="EMBL" id="MUHG01000023">
    <property type="protein sequence ID" value="OXB18182.1"/>
    <property type="molecule type" value="Genomic_DNA"/>
</dbReference>
<reference evidence="9" key="1">
    <citation type="submission" date="2016-09" db="EMBL/GenBank/DDBJ databases">
        <authorList>
            <person name="Chen S."/>
            <person name="Walker E."/>
        </authorList>
    </citation>
    <scope>NUCLEOTIDE SEQUENCE [LARGE SCALE GENOMIC DNA]</scope>
    <source>
        <strain evidence="9">MSU</strain>
    </source>
</reference>
<evidence type="ECO:0000256" key="4">
    <source>
        <dbReference type="ARBA" id="ARBA00022989"/>
    </source>
</evidence>
<evidence type="ECO:0000313" key="8">
    <source>
        <dbReference type="EMBL" id="OXB18182.1"/>
    </source>
</evidence>
<feature type="transmembrane region" description="Helical" evidence="6">
    <location>
        <begin position="327"/>
        <end position="348"/>
    </location>
</feature>
<feature type="transmembrane region" description="Helical" evidence="6">
    <location>
        <begin position="80"/>
        <end position="100"/>
    </location>
</feature>
<feature type="transmembrane region" description="Helical" evidence="6">
    <location>
        <begin position="152"/>
        <end position="173"/>
    </location>
</feature>
<keyword evidence="4 6" id="KW-1133">Transmembrane helix</keyword>
<feature type="transmembrane region" description="Helical" evidence="6">
    <location>
        <begin position="12"/>
        <end position="30"/>
    </location>
</feature>
<comment type="subcellular location">
    <subcellularLocation>
        <location evidence="1">Cell membrane</location>
        <topology evidence="1">Multi-pass membrane protein</topology>
    </subcellularLocation>
</comment>
<dbReference type="InterPro" id="IPR050833">
    <property type="entry name" value="Poly_Biosynth_Transport"/>
</dbReference>
<evidence type="ECO:0000256" key="1">
    <source>
        <dbReference type="ARBA" id="ARBA00004651"/>
    </source>
</evidence>
<keyword evidence="3 6" id="KW-0812">Transmembrane</keyword>
<feature type="transmembrane region" description="Helical" evidence="6">
    <location>
        <begin position="360"/>
        <end position="382"/>
    </location>
</feature>
<comment type="caution">
    <text evidence="7">The sequence shown here is derived from an EMBL/GenBank/DDBJ whole genome shotgun (WGS) entry which is preliminary data.</text>
</comment>
<feature type="transmembrane region" description="Helical" evidence="6">
    <location>
        <begin position="444"/>
        <end position="464"/>
    </location>
</feature>
<feature type="transmembrane region" description="Helical" evidence="6">
    <location>
        <begin position="300"/>
        <end position="321"/>
    </location>
</feature>
<feature type="transmembrane region" description="Helical" evidence="6">
    <location>
        <begin position="36"/>
        <end position="59"/>
    </location>
</feature>
<dbReference type="Proteomes" id="UP000180252">
    <property type="component" value="Unassembled WGS sequence"/>
</dbReference>
<dbReference type="GO" id="GO:0016853">
    <property type="term" value="F:isomerase activity"/>
    <property type="evidence" value="ECO:0007669"/>
    <property type="project" value="UniProtKB-KW"/>
</dbReference>
<evidence type="ECO:0000256" key="6">
    <source>
        <dbReference type="SAM" id="Phobius"/>
    </source>
</evidence>